<sequence>MAGIWLLDPGTGRLLLAVVLTPTQPPSQHWRSARGPRLHPRSAAPGCSRTRQVAKSGASNSARGCEAGSEAPSPPGVSGAALKAEGWGKKEAGSAREEPAPLGIPAMLHPRHSS</sequence>
<feature type="signal peptide" evidence="2">
    <location>
        <begin position="1"/>
        <end position="17"/>
    </location>
</feature>
<name>A0A5E4CCM4_MARMO</name>
<reference evidence="3" key="1">
    <citation type="submission" date="2019-04" db="EMBL/GenBank/DDBJ databases">
        <authorList>
            <person name="Alioto T."/>
            <person name="Alioto T."/>
        </authorList>
    </citation>
    <scope>NUCLEOTIDE SEQUENCE [LARGE SCALE GENOMIC DNA]</scope>
</reference>
<evidence type="ECO:0000313" key="3">
    <source>
        <dbReference type="EMBL" id="VTJ79588.1"/>
    </source>
</evidence>
<feature type="compositionally biased region" description="Basic residues" evidence="1">
    <location>
        <begin position="31"/>
        <end position="40"/>
    </location>
</feature>
<gene>
    <name evidence="3" type="ORF">MONAX_5E037289</name>
</gene>
<dbReference type="Proteomes" id="UP000335636">
    <property type="component" value="Unassembled WGS sequence"/>
</dbReference>
<evidence type="ECO:0000256" key="1">
    <source>
        <dbReference type="SAM" id="MobiDB-lite"/>
    </source>
</evidence>
<feature type="chain" id="PRO_5022746275" evidence="2">
    <location>
        <begin position="18"/>
        <end position="114"/>
    </location>
</feature>
<feature type="region of interest" description="Disordered" evidence="1">
    <location>
        <begin position="23"/>
        <end position="114"/>
    </location>
</feature>
<organism evidence="3 4">
    <name type="scientific">Marmota monax</name>
    <name type="common">Woodchuck</name>
    <dbReference type="NCBI Taxonomy" id="9995"/>
    <lineage>
        <taxon>Eukaryota</taxon>
        <taxon>Metazoa</taxon>
        <taxon>Chordata</taxon>
        <taxon>Craniata</taxon>
        <taxon>Vertebrata</taxon>
        <taxon>Euteleostomi</taxon>
        <taxon>Mammalia</taxon>
        <taxon>Eutheria</taxon>
        <taxon>Euarchontoglires</taxon>
        <taxon>Glires</taxon>
        <taxon>Rodentia</taxon>
        <taxon>Sciuromorpha</taxon>
        <taxon>Sciuridae</taxon>
        <taxon>Xerinae</taxon>
        <taxon>Marmotini</taxon>
        <taxon>Marmota</taxon>
    </lineage>
</organism>
<dbReference type="EMBL" id="CABDUW010001202">
    <property type="protein sequence ID" value="VTJ79588.1"/>
    <property type="molecule type" value="Genomic_DNA"/>
</dbReference>
<evidence type="ECO:0000313" key="4">
    <source>
        <dbReference type="Proteomes" id="UP000335636"/>
    </source>
</evidence>
<protein>
    <submittedName>
        <fullName evidence="3">Uncharacterized protein</fullName>
    </submittedName>
</protein>
<proteinExistence type="predicted"/>
<dbReference type="AlphaFoldDB" id="A0A5E4CCM4"/>
<feature type="compositionally biased region" description="Polar residues" evidence="1">
    <location>
        <begin position="49"/>
        <end position="62"/>
    </location>
</feature>
<accession>A0A5E4CCM4</accession>
<feature type="compositionally biased region" description="Basic and acidic residues" evidence="1">
    <location>
        <begin position="86"/>
        <end position="99"/>
    </location>
</feature>
<evidence type="ECO:0000256" key="2">
    <source>
        <dbReference type="SAM" id="SignalP"/>
    </source>
</evidence>
<keyword evidence="2" id="KW-0732">Signal</keyword>
<keyword evidence="4" id="KW-1185">Reference proteome</keyword>
<comment type="caution">
    <text evidence="3">The sequence shown here is derived from an EMBL/GenBank/DDBJ whole genome shotgun (WGS) entry which is preliminary data.</text>
</comment>